<gene>
    <name evidence="2" type="ORF">LCGC14_1455770</name>
</gene>
<comment type="caution">
    <text evidence="2">The sequence shown here is derived from an EMBL/GenBank/DDBJ whole genome shotgun (WGS) entry which is preliminary data.</text>
</comment>
<accession>A0A0F9JGH8</accession>
<protein>
    <submittedName>
        <fullName evidence="2">Uncharacterized protein</fullName>
    </submittedName>
</protein>
<keyword evidence="1" id="KW-0472">Membrane</keyword>
<feature type="transmembrane region" description="Helical" evidence="1">
    <location>
        <begin position="33"/>
        <end position="54"/>
    </location>
</feature>
<reference evidence="2" key="1">
    <citation type="journal article" date="2015" name="Nature">
        <title>Complex archaea that bridge the gap between prokaryotes and eukaryotes.</title>
        <authorList>
            <person name="Spang A."/>
            <person name="Saw J.H."/>
            <person name="Jorgensen S.L."/>
            <person name="Zaremba-Niedzwiedzka K."/>
            <person name="Martijn J."/>
            <person name="Lind A.E."/>
            <person name="van Eijk R."/>
            <person name="Schleper C."/>
            <person name="Guy L."/>
            <person name="Ettema T.J."/>
        </authorList>
    </citation>
    <scope>NUCLEOTIDE SEQUENCE</scope>
</reference>
<sequence length="157" mass="17907">MGIILILFLLTLGIVSLTVYWSKEGNKKDNAETAGTVCTILSLVTVAILLSASYSTYVSTRTQYDAIITQYKDAVTMYADRASIDVKRVAFVDFKYKGYQDNMAKFIRSLRREIVSYNKKLISKRVMDKNFMFSWVIIAPDKDMKIINMIEKEQKGG</sequence>
<keyword evidence="1" id="KW-0812">Transmembrane</keyword>
<dbReference type="EMBL" id="LAZR01010075">
    <property type="protein sequence ID" value="KKM68954.1"/>
    <property type="molecule type" value="Genomic_DNA"/>
</dbReference>
<organism evidence="2">
    <name type="scientific">marine sediment metagenome</name>
    <dbReference type="NCBI Taxonomy" id="412755"/>
    <lineage>
        <taxon>unclassified sequences</taxon>
        <taxon>metagenomes</taxon>
        <taxon>ecological metagenomes</taxon>
    </lineage>
</organism>
<name>A0A0F9JGH8_9ZZZZ</name>
<evidence type="ECO:0000256" key="1">
    <source>
        <dbReference type="SAM" id="Phobius"/>
    </source>
</evidence>
<keyword evidence="1" id="KW-1133">Transmembrane helix</keyword>
<evidence type="ECO:0000313" key="2">
    <source>
        <dbReference type="EMBL" id="KKM68954.1"/>
    </source>
</evidence>
<dbReference type="AlphaFoldDB" id="A0A0F9JGH8"/>
<proteinExistence type="predicted"/>